<feature type="transmembrane region" description="Helical" evidence="1">
    <location>
        <begin position="267"/>
        <end position="290"/>
    </location>
</feature>
<evidence type="ECO:0000256" key="1">
    <source>
        <dbReference type="SAM" id="Phobius"/>
    </source>
</evidence>
<feature type="transmembrane region" description="Helical" evidence="1">
    <location>
        <begin position="302"/>
        <end position="320"/>
    </location>
</feature>
<dbReference type="STRING" id="1123291.SAMN04490355_102150"/>
<dbReference type="PANTHER" id="PTHR37814:SF1">
    <property type="entry name" value="MEMBRANE PROTEIN"/>
    <property type="match status" value="1"/>
</dbReference>
<keyword evidence="1" id="KW-0472">Membrane</keyword>
<dbReference type="OrthoDB" id="4424890at2"/>
<evidence type="ECO:0000313" key="2">
    <source>
        <dbReference type="EMBL" id="SFL85119.1"/>
    </source>
</evidence>
<proteinExistence type="predicted"/>
<accession>A0A1I4L2R8</accession>
<keyword evidence="1" id="KW-1133">Transmembrane helix</keyword>
<keyword evidence="3" id="KW-1185">Reference proteome</keyword>
<dbReference type="InterPro" id="IPR038728">
    <property type="entry name" value="YkvI-like"/>
</dbReference>
<dbReference type="EMBL" id="FOTS01000021">
    <property type="protein sequence ID" value="SFL85119.1"/>
    <property type="molecule type" value="Genomic_DNA"/>
</dbReference>
<reference evidence="3" key="1">
    <citation type="submission" date="2016-10" db="EMBL/GenBank/DDBJ databases">
        <authorList>
            <person name="Varghese N."/>
            <person name="Submissions S."/>
        </authorList>
    </citation>
    <scope>NUCLEOTIDE SEQUENCE [LARGE SCALE GENOMIC DNA]</scope>
    <source>
        <strain evidence="3">DSM 13327</strain>
    </source>
</reference>
<name>A0A1I4L2R8_9FIRM</name>
<protein>
    <submittedName>
        <fullName evidence="2">Uncharacterized membrane protein YkvI</fullName>
    </submittedName>
</protein>
<sequence>MSYHVLKIARIAAIYAGTIMGAGFASGQELTQFFVVYGSIGLIGLLFTTILFAWLGIAILKISYTIKATSYHQLLYYTCGKNVGILLDCIITLSLFGVLTVMLAGNGTLFRDTLHLPYTLGIGIMALSLVLTTLWGINGIATANLIITPLLATITSFVAMYSLSYHDWNFTMVHISSAAINISTFHWLLSSLLYLSYNLVMSATVLVPLGAHTPEPSIRIIGSIIGSLLLLLLAGLIILVVMIHYPLSPEFEIPMLHIAGSQHIAHHAAYIFTFAAAMYTTGLACLYGCATKLTAVTGLSKTAALLIVITFSILFSDIGFTSLVSIVFTAFGYVTLWFTLRLLYLSFFPK</sequence>
<feature type="transmembrane region" description="Helical" evidence="1">
    <location>
        <begin position="116"/>
        <end position="137"/>
    </location>
</feature>
<dbReference type="AlphaFoldDB" id="A0A1I4L2R8"/>
<feature type="transmembrane region" description="Helical" evidence="1">
    <location>
        <begin position="221"/>
        <end position="247"/>
    </location>
</feature>
<dbReference type="PANTHER" id="PTHR37814">
    <property type="entry name" value="CONSERVED MEMBRANE PROTEIN"/>
    <property type="match status" value="1"/>
</dbReference>
<feature type="transmembrane region" description="Helical" evidence="1">
    <location>
        <begin position="83"/>
        <end position="104"/>
    </location>
</feature>
<feature type="transmembrane region" description="Helical" evidence="1">
    <location>
        <begin position="326"/>
        <end position="344"/>
    </location>
</feature>
<feature type="transmembrane region" description="Helical" evidence="1">
    <location>
        <begin position="34"/>
        <end position="62"/>
    </location>
</feature>
<gene>
    <name evidence="2" type="ORF">SAMN04490355_102150</name>
</gene>
<feature type="transmembrane region" description="Helical" evidence="1">
    <location>
        <begin position="144"/>
        <end position="165"/>
    </location>
</feature>
<dbReference type="Proteomes" id="UP000199520">
    <property type="component" value="Unassembled WGS sequence"/>
</dbReference>
<evidence type="ECO:0000313" key="3">
    <source>
        <dbReference type="Proteomes" id="UP000199520"/>
    </source>
</evidence>
<dbReference type="RefSeq" id="WP_090937747.1">
    <property type="nucleotide sequence ID" value="NZ_FOTS01000021.1"/>
</dbReference>
<keyword evidence="1" id="KW-0812">Transmembrane</keyword>
<organism evidence="2 3">
    <name type="scientific">Pelosinus propionicus DSM 13327</name>
    <dbReference type="NCBI Taxonomy" id="1123291"/>
    <lineage>
        <taxon>Bacteria</taxon>
        <taxon>Bacillati</taxon>
        <taxon>Bacillota</taxon>
        <taxon>Negativicutes</taxon>
        <taxon>Selenomonadales</taxon>
        <taxon>Sporomusaceae</taxon>
        <taxon>Pelosinus</taxon>
    </lineage>
</organism>
<feature type="transmembrane region" description="Helical" evidence="1">
    <location>
        <begin position="12"/>
        <end position="28"/>
    </location>
</feature>
<feature type="transmembrane region" description="Helical" evidence="1">
    <location>
        <begin position="185"/>
        <end position="209"/>
    </location>
</feature>